<dbReference type="Gene3D" id="3.10.580.10">
    <property type="entry name" value="CBS-domain"/>
    <property type="match status" value="1"/>
</dbReference>
<evidence type="ECO:0000313" key="5">
    <source>
        <dbReference type="EMBL" id="ACY47021.1"/>
    </source>
</evidence>
<dbReference type="CDD" id="cd04584">
    <property type="entry name" value="CBS_pair_AcuB_like"/>
    <property type="match status" value="1"/>
</dbReference>
<keyword evidence="1 2" id="KW-0129">CBS domain</keyword>
<feature type="domain" description="ACT" evidence="4">
    <location>
        <begin position="135"/>
        <end position="207"/>
    </location>
</feature>
<dbReference type="Pfam" id="PF00571">
    <property type="entry name" value="CBS"/>
    <property type="match status" value="2"/>
</dbReference>
<evidence type="ECO:0000256" key="2">
    <source>
        <dbReference type="PROSITE-ProRule" id="PRU00703"/>
    </source>
</evidence>
<protein>
    <submittedName>
        <fullName evidence="5">CBS domain containing protein</fullName>
    </submittedName>
</protein>
<feature type="domain" description="CBS" evidence="3">
    <location>
        <begin position="74"/>
        <end position="131"/>
    </location>
</feature>
<dbReference type="HOGENOM" id="CLU_040681_6_0_10"/>
<dbReference type="InterPro" id="IPR000644">
    <property type="entry name" value="CBS_dom"/>
</dbReference>
<dbReference type="PANTHER" id="PTHR43080">
    <property type="entry name" value="CBS DOMAIN-CONTAINING PROTEIN CBSX3, MITOCHONDRIAL"/>
    <property type="match status" value="1"/>
</dbReference>
<dbReference type="InterPro" id="IPR051257">
    <property type="entry name" value="Diverse_CBS-Domain"/>
</dbReference>
<name>D0MCR1_RHOM4</name>
<proteinExistence type="predicted"/>
<dbReference type="InterPro" id="IPR045865">
    <property type="entry name" value="ACT-like_dom_sf"/>
</dbReference>
<dbReference type="eggNOG" id="COG0517">
    <property type="taxonomic scope" value="Bacteria"/>
</dbReference>
<dbReference type="InterPro" id="IPR046342">
    <property type="entry name" value="CBS_dom_sf"/>
</dbReference>
<sequence>MLVQDVMQRPVQTIAPDATLAAAYRLMQEHAIRHLPVVDEGRLVGIVTDRDLRLATSALHPHPFPPDARVASVMQRRVVTAAPLDPVEEAARLMRMRRIGCLPVLDGDELVGIVTVTDLLEALLRLSGADRPSGRIEVRLAHTPGRLAALASAVAAHHVNILSVLSYPESSEWLRVVLRVDTNRTHPLADALRQEGFEVIWPPHKPWSPSSITPTT</sequence>
<dbReference type="EMBL" id="CP001807">
    <property type="protein sequence ID" value="ACY47021.1"/>
    <property type="molecule type" value="Genomic_DNA"/>
</dbReference>
<evidence type="ECO:0000259" key="4">
    <source>
        <dbReference type="PROSITE" id="PS51671"/>
    </source>
</evidence>
<dbReference type="RefSeq" id="WP_012842633.1">
    <property type="nucleotide sequence ID" value="NC_013501.1"/>
</dbReference>
<reference evidence="5 6" key="1">
    <citation type="journal article" date="2009" name="Stand. Genomic Sci.">
        <title>Complete genome sequence of Rhodothermus marinus type strain (R-10).</title>
        <authorList>
            <person name="Nolan M."/>
            <person name="Tindall B.J."/>
            <person name="Pomrenke H."/>
            <person name="Lapidus A."/>
            <person name="Copeland A."/>
            <person name="Glavina Del Rio T."/>
            <person name="Lucas S."/>
            <person name="Chen F."/>
            <person name="Tice H."/>
            <person name="Cheng J.F."/>
            <person name="Saunders E."/>
            <person name="Han C."/>
            <person name="Bruce D."/>
            <person name="Goodwin L."/>
            <person name="Chain P."/>
            <person name="Pitluck S."/>
            <person name="Ovchinikova G."/>
            <person name="Pati A."/>
            <person name="Ivanova N."/>
            <person name="Mavromatis K."/>
            <person name="Chen A."/>
            <person name="Palaniappan K."/>
            <person name="Land M."/>
            <person name="Hauser L."/>
            <person name="Chang Y.J."/>
            <person name="Jeffries C.D."/>
            <person name="Brettin T."/>
            <person name="Goker M."/>
            <person name="Bristow J."/>
            <person name="Eisen J.A."/>
            <person name="Markowitz V."/>
            <person name="Hugenholtz P."/>
            <person name="Kyrpides N.C."/>
            <person name="Klenk H.P."/>
            <person name="Detter J.C."/>
        </authorList>
    </citation>
    <scope>NUCLEOTIDE SEQUENCE [LARGE SCALE GENOMIC DNA]</scope>
    <source>
        <strain evidence="6">ATCC 43812 / DSM 4252 / R-10</strain>
    </source>
</reference>
<dbReference type="AlphaFoldDB" id="D0MCR1"/>
<evidence type="ECO:0000259" key="3">
    <source>
        <dbReference type="PROSITE" id="PS51371"/>
    </source>
</evidence>
<dbReference type="OrthoDB" id="1119899at2"/>
<dbReference type="SMART" id="SM00116">
    <property type="entry name" value="CBS"/>
    <property type="match status" value="2"/>
</dbReference>
<organism evidence="5 6">
    <name type="scientific">Rhodothermus marinus (strain ATCC 43812 / DSM 4252 / R-10)</name>
    <name type="common">Rhodothermus obamensis</name>
    <dbReference type="NCBI Taxonomy" id="518766"/>
    <lineage>
        <taxon>Bacteria</taxon>
        <taxon>Pseudomonadati</taxon>
        <taxon>Rhodothermota</taxon>
        <taxon>Rhodothermia</taxon>
        <taxon>Rhodothermales</taxon>
        <taxon>Rhodothermaceae</taxon>
        <taxon>Rhodothermus</taxon>
    </lineage>
</organism>
<dbReference type="SUPFAM" id="SSF54631">
    <property type="entry name" value="CBS-domain pair"/>
    <property type="match status" value="1"/>
</dbReference>
<dbReference type="InterPro" id="IPR002912">
    <property type="entry name" value="ACT_dom"/>
</dbReference>
<keyword evidence="6" id="KW-1185">Reference proteome</keyword>
<dbReference type="STRING" id="518766.Rmar_0113"/>
<evidence type="ECO:0000313" key="6">
    <source>
        <dbReference type="Proteomes" id="UP000002221"/>
    </source>
</evidence>
<accession>D0MCR1</accession>
<feature type="domain" description="CBS" evidence="3">
    <location>
        <begin position="7"/>
        <end position="64"/>
    </location>
</feature>
<dbReference type="KEGG" id="rmr:Rmar_0113"/>
<dbReference type="Pfam" id="PF22190">
    <property type="entry name" value="TTHA0829-like_ACT"/>
    <property type="match status" value="1"/>
</dbReference>
<dbReference type="SUPFAM" id="SSF55021">
    <property type="entry name" value="ACT-like"/>
    <property type="match status" value="1"/>
</dbReference>
<dbReference type="PROSITE" id="PS51371">
    <property type="entry name" value="CBS"/>
    <property type="match status" value="2"/>
</dbReference>
<dbReference type="Proteomes" id="UP000002221">
    <property type="component" value="Chromosome"/>
</dbReference>
<dbReference type="PROSITE" id="PS51671">
    <property type="entry name" value="ACT"/>
    <property type="match status" value="1"/>
</dbReference>
<evidence type="ECO:0000256" key="1">
    <source>
        <dbReference type="ARBA" id="ARBA00023122"/>
    </source>
</evidence>
<dbReference type="PANTHER" id="PTHR43080:SF2">
    <property type="entry name" value="CBS DOMAIN-CONTAINING PROTEIN"/>
    <property type="match status" value="1"/>
</dbReference>
<gene>
    <name evidence="5" type="ordered locus">Rmar_0113</name>
</gene>